<dbReference type="Proteomes" id="UP000789920">
    <property type="component" value="Unassembled WGS sequence"/>
</dbReference>
<organism evidence="1 2">
    <name type="scientific">Racocetra persica</name>
    <dbReference type="NCBI Taxonomy" id="160502"/>
    <lineage>
        <taxon>Eukaryota</taxon>
        <taxon>Fungi</taxon>
        <taxon>Fungi incertae sedis</taxon>
        <taxon>Mucoromycota</taxon>
        <taxon>Glomeromycotina</taxon>
        <taxon>Glomeromycetes</taxon>
        <taxon>Diversisporales</taxon>
        <taxon>Gigasporaceae</taxon>
        <taxon>Racocetra</taxon>
    </lineage>
</organism>
<feature type="non-terminal residue" evidence="1">
    <location>
        <position position="1"/>
    </location>
</feature>
<reference evidence="1" key="1">
    <citation type="submission" date="2021-06" db="EMBL/GenBank/DDBJ databases">
        <authorList>
            <person name="Kallberg Y."/>
            <person name="Tangrot J."/>
            <person name="Rosling A."/>
        </authorList>
    </citation>
    <scope>NUCLEOTIDE SEQUENCE</scope>
    <source>
        <strain evidence="1">MA461A</strain>
    </source>
</reference>
<protein>
    <submittedName>
        <fullName evidence="1">29869_t:CDS:1</fullName>
    </submittedName>
</protein>
<proteinExistence type="predicted"/>
<sequence length="85" mass="9797">QSIPLTLTHLRLDGLKITRKSFEQFLKNCHAPLHTLIIRNIFFEDFEDCVPAIINFADTHKTLKLYGDNTTAISTNKKLVEKKDI</sequence>
<name>A0ACA9SIV4_9GLOM</name>
<comment type="caution">
    <text evidence="1">The sequence shown here is derived from an EMBL/GenBank/DDBJ whole genome shotgun (WGS) entry which is preliminary data.</text>
</comment>
<dbReference type="EMBL" id="CAJVQC010126160">
    <property type="protein sequence ID" value="CAG8840236.1"/>
    <property type="molecule type" value="Genomic_DNA"/>
</dbReference>
<keyword evidence="2" id="KW-1185">Reference proteome</keyword>
<evidence type="ECO:0000313" key="2">
    <source>
        <dbReference type="Proteomes" id="UP000789920"/>
    </source>
</evidence>
<gene>
    <name evidence="1" type="ORF">RPERSI_LOCUS31358</name>
</gene>
<accession>A0ACA9SIV4</accession>
<evidence type="ECO:0000313" key="1">
    <source>
        <dbReference type="EMBL" id="CAG8840236.1"/>
    </source>
</evidence>